<dbReference type="Pfam" id="PF00995">
    <property type="entry name" value="Sec1"/>
    <property type="match status" value="1"/>
</dbReference>
<dbReference type="OMA" id="PFTRPHT"/>
<organism evidence="2 3">
    <name type="scientific">Cryptosporidium muris (strain RN66)</name>
    <dbReference type="NCBI Taxonomy" id="441375"/>
    <lineage>
        <taxon>Eukaryota</taxon>
        <taxon>Sar</taxon>
        <taxon>Alveolata</taxon>
        <taxon>Apicomplexa</taxon>
        <taxon>Conoidasida</taxon>
        <taxon>Coccidia</taxon>
        <taxon>Eucoccidiorida</taxon>
        <taxon>Eimeriorina</taxon>
        <taxon>Cryptosporidiidae</taxon>
        <taxon>Cryptosporidium</taxon>
    </lineage>
</organism>
<dbReference type="AlphaFoldDB" id="B6AAU0"/>
<dbReference type="InterPro" id="IPR001619">
    <property type="entry name" value="Sec1-like"/>
</dbReference>
<dbReference type="OrthoDB" id="2228at2759"/>
<keyword evidence="3" id="KW-1185">Reference proteome</keyword>
<dbReference type="InterPro" id="IPR043127">
    <property type="entry name" value="Sec-1-like_dom3a"/>
</dbReference>
<dbReference type="EMBL" id="DS989727">
    <property type="protein sequence ID" value="EEA05492.1"/>
    <property type="molecule type" value="Genomic_DNA"/>
</dbReference>
<dbReference type="GeneID" id="6995243"/>
<gene>
    <name evidence="2" type="ORF">CMU_024980</name>
</gene>
<protein>
    <submittedName>
        <fullName evidence="2">Sec1 family protein</fullName>
    </submittedName>
</protein>
<comment type="similarity">
    <text evidence="1">Belongs to the STXBP/unc-18/SEC1 family.</text>
</comment>
<sequence>MSLLDICRTRILEEIISPVRAQLSSTTVSNYMIMVVDSITLKILSACCSFYDILESGVTIIELIEMKRQALRKMDCIYFLTNKKESMDFLIGDYSSKDMYKSAHVFLTSFRGNKNNIFDELCSNERILKKLKSLKEFNLDFIPYDSKSFYIEPSSCFTTTLGLSNNSLQSLIYGIYTFCKTIGITSKPLIRYQNNLNIETNSMCRQIADKINKLFMINPDKKVSETVDSSCIVLLLDRSFDSAPLYIHDYYYQALAYDLLEIPVTTGRSLANISYNNDDNNMETNKNSEITKPSNISRSISLGNSGLNSSKNFKNSSEFKNKGDDSYEYYVTNSSGLNDKKVVIFDERDDLWVNYRHKHVQMVNHSITEEVLKFTHTNVTAKIHRSNLHEQNENLNTNDTIMAIRSLPQYQQTLSKYWTHVNLTGECFNILKKKNLINYGEIEQSIATFIDSEGKNINLNKTKATILQILQNSNSNGTLILNSNFSNSITITDRKDRLRLVLLYLSQVYGVNNEDLHIFFNTGNFSVDEQTVIKRLLGLGLCGSFDDIAAGTGRHIHRLEYTNNKERLKYFKNRLRSAELELSRYEPFIKTLVYYIINSINNNSSSIGLCFNFMNPNFNLNQSYPLVQASLYQDGQNSSLERFPSFSRNQKKKKIIIFIVGSLTFPEIRCIYEISRETGFEVYIGGLNITTPNQLIEQIL</sequence>
<dbReference type="Gene3D" id="3.40.50.2060">
    <property type="match status" value="1"/>
</dbReference>
<dbReference type="eggNOG" id="KOG1300">
    <property type="taxonomic scope" value="Eukaryota"/>
</dbReference>
<accession>B6AAU0</accession>
<dbReference type="RefSeq" id="XP_002139841.1">
    <property type="nucleotide sequence ID" value="XM_002139805.1"/>
</dbReference>
<evidence type="ECO:0000256" key="1">
    <source>
        <dbReference type="ARBA" id="ARBA00009884"/>
    </source>
</evidence>
<dbReference type="InterPro" id="IPR036045">
    <property type="entry name" value="Sec1-like_sf"/>
</dbReference>
<dbReference type="SUPFAM" id="SSF56815">
    <property type="entry name" value="Sec1/munc18-like (SM) proteins"/>
    <property type="match status" value="1"/>
</dbReference>
<name>B6AAU0_CRYMR</name>
<dbReference type="InterPro" id="IPR043154">
    <property type="entry name" value="Sec-1-like_dom1"/>
</dbReference>
<evidence type="ECO:0000313" key="3">
    <source>
        <dbReference type="Proteomes" id="UP000001460"/>
    </source>
</evidence>
<dbReference type="Gene3D" id="3.90.830.10">
    <property type="entry name" value="Syntaxin Binding Protein 1, Chain A, domain 2"/>
    <property type="match status" value="1"/>
</dbReference>
<evidence type="ECO:0000313" key="2">
    <source>
        <dbReference type="EMBL" id="EEA05492.1"/>
    </source>
</evidence>
<dbReference type="Gene3D" id="1.25.40.60">
    <property type="match status" value="1"/>
</dbReference>
<dbReference type="Proteomes" id="UP000001460">
    <property type="component" value="Unassembled WGS sequence"/>
</dbReference>
<dbReference type="VEuPathDB" id="CryptoDB:CMU_024980"/>
<dbReference type="Gene3D" id="3.40.50.1910">
    <property type="match status" value="1"/>
</dbReference>
<dbReference type="InterPro" id="IPR027482">
    <property type="entry name" value="Sec1-like_dom2"/>
</dbReference>
<dbReference type="GO" id="GO:0016192">
    <property type="term" value="P:vesicle-mediated transport"/>
    <property type="evidence" value="ECO:0007669"/>
    <property type="project" value="InterPro"/>
</dbReference>
<dbReference type="PANTHER" id="PTHR11679">
    <property type="entry name" value="VESICLE PROTEIN SORTING-ASSOCIATED"/>
    <property type="match status" value="1"/>
</dbReference>
<dbReference type="PIRSF" id="PIRSF005715">
    <property type="entry name" value="VPS45_Sec1"/>
    <property type="match status" value="1"/>
</dbReference>
<reference evidence="2" key="1">
    <citation type="submission" date="2008-06" db="EMBL/GenBank/DDBJ databases">
        <authorList>
            <person name="Lorenzi H."/>
            <person name="Inman J."/>
            <person name="Miller J."/>
            <person name="Schobel S."/>
            <person name="Amedeo P."/>
            <person name="Caler E.V."/>
            <person name="da Silva J."/>
        </authorList>
    </citation>
    <scope>NUCLEOTIDE SEQUENCE [LARGE SCALE GENOMIC DNA]</scope>
    <source>
        <strain evidence="2">RN66</strain>
    </source>
</reference>
<proteinExistence type="inferred from homology"/>
<dbReference type="STRING" id="441375.B6AAU0"/>